<dbReference type="InterPro" id="IPR050491">
    <property type="entry name" value="AmpC-like"/>
</dbReference>
<dbReference type="PANTHER" id="PTHR46825:SF9">
    <property type="entry name" value="BETA-LACTAMASE-RELATED DOMAIN-CONTAINING PROTEIN"/>
    <property type="match status" value="1"/>
</dbReference>
<dbReference type="EMBL" id="JAMSKV010000021">
    <property type="protein sequence ID" value="MCQ8280036.1"/>
    <property type="molecule type" value="Genomic_DNA"/>
</dbReference>
<dbReference type="SUPFAM" id="SSF56601">
    <property type="entry name" value="beta-lactamase/transpeptidase-like"/>
    <property type="match status" value="1"/>
</dbReference>
<feature type="signal peptide" evidence="1">
    <location>
        <begin position="1"/>
        <end position="24"/>
    </location>
</feature>
<protein>
    <submittedName>
        <fullName evidence="3">Beta-lactamase family protein</fullName>
    </submittedName>
</protein>
<dbReference type="PANTHER" id="PTHR46825">
    <property type="entry name" value="D-ALANYL-D-ALANINE-CARBOXYPEPTIDASE/ENDOPEPTIDASE AMPH"/>
    <property type="match status" value="1"/>
</dbReference>
<comment type="caution">
    <text evidence="3">The sequence shown here is derived from an EMBL/GenBank/DDBJ whole genome shotgun (WGS) entry which is preliminary data.</text>
</comment>
<dbReference type="Pfam" id="PF00144">
    <property type="entry name" value="Beta-lactamase"/>
    <property type="match status" value="1"/>
</dbReference>
<accession>A0ABT1WD75</accession>
<proteinExistence type="predicted"/>
<dbReference type="Gene3D" id="3.40.710.10">
    <property type="entry name" value="DD-peptidase/beta-lactamase superfamily"/>
    <property type="match status" value="1"/>
</dbReference>
<dbReference type="Proteomes" id="UP001524587">
    <property type="component" value="Unassembled WGS sequence"/>
</dbReference>
<dbReference type="InterPro" id="IPR001466">
    <property type="entry name" value="Beta-lactam-related"/>
</dbReference>
<evidence type="ECO:0000259" key="2">
    <source>
        <dbReference type="Pfam" id="PF00144"/>
    </source>
</evidence>
<reference evidence="3 4" key="1">
    <citation type="submission" date="2022-06" db="EMBL/GenBank/DDBJ databases">
        <title>Endosaccharibacter gen. nov., sp. nov., endophytic bacteria isolated from sugarcane.</title>
        <authorList>
            <person name="Pitiwittayakul N."/>
            <person name="Yukphan P."/>
            <person name="Charoenyingcharoen P."/>
            <person name="Tanasupawat S."/>
        </authorList>
    </citation>
    <scope>NUCLEOTIDE SEQUENCE [LARGE SCALE GENOMIC DNA]</scope>
    <source>
        <strain evidence="3 4">KSS8</strain>
    </source>
</reference>
<dbReference type="InterPro" id="IPR012338">
    <property type="entry name" value="Beta-lactam/transpept-like"/>
</dbReference>
<evidence type="ECO:0000256" key="1">
    <source>
        <dbReference type="SAM" id="SignalP"/>
    </source>
</evidence>
<keyword evidence="1" id="KW-0732">Signal</keyword>
<sequence length="460" mass="49428">MAARGSKSAALLLAAMLGAGPAVAAELPPAERDAIDGSMRAWLASTGAPSVSIAVVKDGALAYAHAYGEARLSPDRPAGTGTRYAVDSVSKAFTASAILLLQQQNKLHLDDPVSRYIPGLSGGDTVTIRQLLSHTAGLRDYWPQDFVPPEMSRPITLAALLKEWATKPLDFPPGTDWQYSNTGYVVAGAIVEKVSGETLMSFLRRDIFTPLGMTRVTEDDTAPLPAEDAGAYTRYGLGPVRPAPKEGAGWLFAASELAMNPSTLAKWDISLINRSLLQPASYDALFTPQILKTGKSTHYGLGEDIDDADGRLEISHDGAGSGFLAANALWPKERIAIVALTNNDWASPQDALNRIAYVVLPPTAAEARARAVFDGFRRGEVDRSLFTADANAYLTSAVLADQKRGLSALGAVREFRLKKESLRGGMRTRIWMVDTDTRRVKVVERAYPAGGIEQFMVMLP</sequence>
<dbReference type="RefSeq" id="WP_422865525.1">
    <property type="nucleotide sequence ID" value="NZ_JAMSKV010000021.1"/>
</dbReference>
<feature type="chain" id="PRO_5045641927" evidence="1">
    <location>
        <begin position="25"/>
        <end position="460"/>
    </location>
</feature>
<feature type="domain" description="Beta-lactamase-related" evidence="2">
    <location>
        <begin position="43"/>
        <end position="344"/>
    </location>
</feature>
<organism evidence="3 4">
    <name type="scientific">Endosaccharibacter trunci</name>
    <dbReference type="NCBI Taxonomy" id="2812733"/>
    <lineage>
        <taxon>Bacteria</taxon>
        <taxon>Pseudomonadati</taxon>
        <taxon>Pseudomonadota</taxon>
        <taxon>Alphaproteobacteria</taxon>
        <taxon>Acetobacterales</taxon>
        <taxon>Acetobacteraceae</taxon>
        <taxon>Endosaccharibacter</taxon>
    </lineage>
</organism>
<evidence type="ECO:0000313" key="4">
    <source>
        <dbReference type="Proteomes" id="UP001524587"/>
    </source>
</evidence>
<evidence type="ECO:0000313" key="3">
    <source>
        <dbReference type="EMBL" id="MCQ8280036.1"/>
    </source>
</evidence>
<keyword evidence="4" id="KW-1185">Reference proteome</keyword>
<name>A0ABT1WD75_9PROT</name>
<gene>
    <name evidence="3" type="ORF">NFI95_16460</name>
</gene>